<dbReference type="GO" id="GO:0000244">
    <property type="term" value="P:spliceosomal tri-snRNP complex assembly"/>
    <property type="evidence" value="ECO:0007669"/>
    <property type="project" value="InterPro"/>
</dbReference>
<dbReference type="OrthoDB" id="4771285at2759"/>
<evidence type="ECO:0000256" key="2">
    <source>
        <dbReference type="ARBA" id="ARBA00005572"/>
    </source>
</evidence>
<dbReference type="RefSeq" id="XP_025380074.1">
    <property type="nucleotide sequence ID" value="XM_025520293.1"/>
</dbReference>
<dbReference type="SUPFAM" id="SSF89124">
    <property type="entry name" value="Nop domain"/>
    <property type="match status" value="1"/>
</dbReference>
<keyword evidence="12" id="KW-1185">Reference proteome</keyword>
<keyword evidence="7" id="KW-0539">Nucleus</keyword>
<keyword evidence="5" id="KW-0694">RNA-binding</keyword>
<evidence type="ECO:0000313" key="12">
    <source>
        <dbReference type="Proteomes" id="UP000245768"/>
    </source>
</evidence>
<feature type="region of interest" description="Disordered" evidence="9">
    <location>
        <begin position="572"/>
        <end position="609"/>
    </location>
</feature>
<evidence type="ECO:0000256" key="9">
    <source>
        <dbReference type="SAM" id="MobiDB-lite"/>
    </source>
</evidence>
<dbReference type="InterPro" id="IPR036070">
    <property type="entry name" value="Nop_dom_sf"/>
</dbReference>
<feature type="domain" description="Nop" evidence="10">
    <location>
        <begin position="287"/>
        <end position="405"/>
    </location>
</feature>
<name>A0A316YUZ6_9BASI</name>
<dbReference type="Gene3D" id="1.10.246.90">
    <property type="entry name" value="Nop domain"/>
    <property type="match status" value="1"/>
</dbReference>
<feature type="compositionally biased region" description="Polar residues" evidence="9">
    <location>
        <begin position="583"/>
        <end position="595"/>
    </location>
</feature>
<dbReference type="PROSITE" id="PS51358">
    <property type="entry name" value="NOP"/>
    <property type="match status" value="1"/>
</dbReference>
<dbReference type="STRING" id="215250.A0A316YUZ6"/>
<dbReference type="GeneID" id="37042209"/>
<dbReference type="InterPro" id="IPR042239">
    <property type="entry name" value="Nop_C"/>
</dbReference>
<dbReference type="SMART" id="SM00931">
    <property type="entry name" value="NOSIC"/>
    <property type="match status" value="1"/>
</dbReference>
<feature type="region of interest" description="Disordered" evidence="9">
    <location>
        <begin position="472"/>
        <end position="533"/>
    </location>
</feature>
<evidence type="ECO:0000256" key="7">
    <source>
        <dbReference type="ARBA" id="ARBA00023242"/>
    </source>
</evidence>
<feature type="compositionally biased region" description="Basic residues" evidence="9">
    <location>
        <begin position="424"/>
        <end position="435"/>
    </location>
</feature>
<dbReference type="FunFam" id="1.10.246.90:FF:000002">
    <property type="entry name" value="U4/U6 small nuclear ribonucleoprotein Prp31"/>
    <property type="match status" value="1"/>
</dbReference>
<dbReference type="GO" id="GO:0071011">
    <property type="term" value="C:precatalytic spliceosome"/>
    <property type="evidence" value="ECO:0007669"/>
    <property type="project" value="TreeGrafter"/>
</dbReference>
<keyword evidence="3" id="KW-0507">mRNA processing</keyword>
<evidence type="ECO:0000256" key="8">
    <source>
        <dbReference type="ARBA" id="ARBA00023274"/>
    </source>
</evidence>
<evidence type="ECO:0000256" key="4">
    <source>
        <dbReference type="ARBA" id="ARBA00022728"/>
    </source>
</evidence>
<feature type="compositionally biased region" description="Acidic residues" evidence="9">
    <location>
        <begin position="51"/>
        <end position="81"/>
    </location>
</feature>
<evidence type="ECO:0000256" key="6">
    <source>
        <dbReference type="ARBA" id="ARBA00023187"/>
    </source>
</evidence>
<dbReference type="FunCoup" id="A0A316YUZ6">
    <property type="interactions" value="755"/>
</dbReference>
<reference evidence="11 12" key="1">
    <citation type="journal article" date="2018" name="Mol. Biol. Evol.">
        <title>Broad Genomic Sampling Reveals a Smut Pathogenic Ancestry of the Fungal Clade Ustilaginomycotina.</title>
        <authorList>
            <person name="Kijpornyongpan T."/>
            <person name="Mondo S.J."/>
            <person name="Barry K."/>
            <person name="Sandor L."/>
            <person name="Lee J."/>
            <person name="Lipzen A."/>
            <person name="Pangilinan J."/>
            <person name="LaButti K."/>
            <person name="Hainaut M."/>
            <person name="Henrissat B."/>
            <person name="Grigoriev I.V."/>
            <person name="Spatafora J.W."/>
            <person name="Aime M.C."/>
        </authorList>
    </citation>
    <scope>NUCLEOTIDE SEQUENCE [LARGE SCALE GENOMIC DNA]</scope>
    <source>
        <strain evidence="11 12">MCA 4198</strain>
    </source>
</reference>
<organism evidence="11 12">
    <name type="scientific">Acaromyces ingoldii</name>
    <dbReference type="NCBI Taxonomy" id="215250"/>
    <lineage>
        <taxon>Eukaryota</taxon>
        <taxon>Fungi</taxon>
        <taxon>Dikarya</taxon>
        <taxon>Basidiomycota</taxon>
        <taxon>Ustilaginomycotina</taxon>
        <taxon>Exobasidiomycetes</taxon>
        <taxon>Exobasidiales</taxon>
        <taxon>Cryptobasidiaceae</taxon>
        <taxon>Acaromyces</taxon>
    </lineage>
</organism>
<feature type="region of interest" description="Disordered" evidence="9">
    <location>
        <begin position="402"/>
        <end position="439"/>
    </location>
</feature>
<feature type="compositionally biased region" description="Low complexity" evidence="9">
    <location>
        <begin position="515"/>
        <end position="526"/>
    </location>
</feature>
<dbReference type="PANTHER" id="PTHR13904">
    <property type="entry name" value="PRE-MRNA SPLICING FACTOR PRP31"/>
    <property type="match status" value="1"/>
</dbReference>
<dbReference type="GO" id="GO:0005687">
    <property type="term" value="C:U4 snRNP"/>
    <property type="evidence" value="ECO:0007669"/>
    <property type="project" value="TreeGrafter"/>
</dbReference>
<dbReference type="Gene3D" id="1.10.287.4070">
    <property type="match status" value="1"/>
</dbReference>
<evidence type="ECO:0000313" key="11">
    <source>
        <dbReference type="EMBL" id="PWN92876.1"/>
    </source>
</evidence>
<dbReference type="Pfam" id="PF01798">
    <property type="entry name" value="Nop"/>
    <property type="match status" value="1"/>
</dbReference>
<protein>
    <submittedName>
        <fullName evidence="11">Nop domain-containing protein</fullName>
    </submittedName>
</protein>
<dbReference type="Proteomes" id="UP000245768">
    <property type="component" value="Unassembled WGS sequence"/>
</dbReference>
<dbReference type="InParanoid" id="A0A316YUZ6"/>
<keyword evidence="8" id="KW-0687">Ribonucleoprotein</keyword>
<dbReference type="GO" id="GO:0003723">
    <property type="term" value="F:RNA binding"/>
    <property type="evidence" value="ECO:0007669"/>
    <property type="project" value="UniProtKB-KW"/>
</dbReference>
<sequence length="609" mass="64899">MASFADELLADFGSDGGASDGEASASQETGARVNGTNGRQNGHAGKGGGDKDDDENDGWGEMRDEDLDDLEGGDEDEEDGMAVDGEGQGGQRQLAKNAIRPTDEMTEDDVEKMDLGPENVESVSSVSKLMGSTKMRETLEAIEHYSSLSEPDISGILEESPEYRLIVRGNNLAVDVDNDIMVVHKFIRDHYAPRFPELESLIPNPWEFVQTVQAIGNDEEELSKVQLDKILPHGTVVVINMTAATSKGKKLDEAAWRRVDEACKVVFELEEARRKILNYVESRMTIIAPNLSAVVGTRVATKLLGISGGLTGLSKIPACNLILLGASRKAPTGFSTAHGGKPQGFIIQCPLIQNTPEEYHRQAARIVSAKAVLAARVDAGHSDRLGTYGARLAQELTQKLEKLQEPPPSKMTKALPVPQEGSGNKKRRGGRRARKAKEAMGMTELRKMQNRVKFGEAEEESGAFDEVIGLGMAGSSSNTGRIRAQAGEARSKAKMSKRNQTRLDQLRGGGGAGGLRLPDAAGGADDTSSGTASSLAFTPVQGIELVDPSRQKKVQEANAKWFQQGMFSLAPSVTKGGGASALPGSSTSNGSSMGPPSSLPANKKQKTSD</sequence>
<keyword evidence="6" id="KW-0508">mRNA splicing</keyword>
<dbReference type="InterPro" id="IPR012976">
    <property type="entry name" value="NOSIC"/>
</dbReference>
<evidence type="ECO:0000256" key="3">
    <source>
        <dbReference type="ARBA" id="ARBA00022664"/>
    </source>
</evidence>
<dbReference type="FunFam" id="1.10.287.4070:FF:000003">
    <property type="entry name" value="U4/U6 small nuclear ribonucleoprotein PRP31"/>
    <property type="match status" value="1"/>
</dbReference>
<evidence type="ECO:0000256" key="1">
    <source>
        <dbReference type="ARBA" id="ARBA00004123"/>
    </source>
</evidence>
<dbReference type="InterPro" id="IPR019175">
    <property type="entry name" value="Prp31_C"/>
</dbReference>
<evidence type="ECO:0000256" key="5">
    <source>
        <dbReference type="ARBA" id="ARBA00022884"/>
    </source>
</evidence>
<keyword evidence="4" id="KW-0747">Spliceosome</keyword>
<proteinExistence type="inferred from homology"/>
<dbReference type="GO" id="GO:0046540">
    <property type="term" value="C:U4/U6 x U5 tri-snRNP complex"/>
    <property type="evidence" value="ECO:0007669"/>
    <property type="project" value="InterPro"/>
</dbReference>
<dbReference type="PANTHER" id="PTHR13904:SF0">
    <property type="entry name" value="U4_U6 SMALL NUCLEAR RIBONUCLEOPROTEIN PRP31"/>
    <property type="match status" value="1"/>
</dbReference>
<dbReference type="InterPro" id="IPR027105">
    <property type="entry name" value="Prp31"/>
</dbReference>
<dbReference type="Pfam" id="PF09785">
    <property type="entry name" value="Prp31_C"/>
    <property type="match status" value="1"/>
</dbReference>
<comment type="similarity">
    <text evidence="2">Belongs to the PRP31 family.</text>
</comment>
<dbReference type="InterPro" id="IPR002687">
    <property type="entry name" value="Nop_dom"/>
</dbReference>
<feature type="region of interest" description="Disordered" evidence="9">
    <location>
        <begin position="1"/>
        <end position="109"/>
    </location>
</feature>
<dbReference type="EMBL" id="KZ819634">
    <property type="protein sequence ID" value="PWN92876.1"/>
    <property type="molecule type" value="Genomic_DNA"/>
</dbReference>
<gene>
    <name evidence="11" type="ORF">FA10DRAFT_263617</name>
</gene>
<comment type="subcellular location">
    <subcellularLocation>
        <location evidence="1">Nucleus</location>
    </subcellularLocation>
</comment>
<accession>A0A316YUZ6</accession>
<evidence type="ECO:0000259" key="10">
    <source>
        <dbReference type="PROSITE" id="PS51358"/>
    </source>
</evidence>
<dbReference type="AlphaFoldDB" id="A0A316YUZ6"/>